<keyword evidence="3" id="KW-0238">DNA-binding</keyword>
<keyword evidence="4" id="KW-0804">Transcription</keyword>
<dbReference type="PROSITE" id="PS50931">
    <property type="entry name" value="HTH_LYSR"/>
    <property type="match status" value="1"/>
</dbReference>
<dbReference type="CDD" id="cd08417">
    <property type="entry name" value="PBP2_Nitroaromatics_like"/>
    <property type="match status" value="1"/>
</dbReference>
<accession>A0A0H5NX72</accession>
<dbReference type="SUPFAM" id="SSF46785">
    <property type="entry name" value="Winged helix' DNA-binding domain"/>
    <property type="match status" value="1"/>
</dbReference>
<keyword evidence="2" id="KW-0805">Transcription regulation</keyword>
<name>A0A0H5NX72_NOCFR</name>
<reference evidence="7" key="1">
    <citation type="submission" date="2015-03" db="EMBL/GenBank/DDBJ databases">
        <authorList>
            <consortium name="Pathogen Informatics"/>
        </authorList>
    </citation>
    <scope>NUCLEOTIDE SEQUENCE [LARGE SCALE GENOMIC DNA]</scope>
    <source>
        <strain evidence="7">NCTC11134</strain>
    </source>
</reference>
<dbReference type="GO" id="GO:0003700">
    <property type="term" value="F:DNA-binding transcription factor activity"/>
    <property type="evidence" value="ECO:0007669"/>
    <property type="project" value="InterPro"/>
</dbReference>
<dbReference type="InterPro" id="IPR037402">
    <property type="entry name" value="YidZ_PBP2"/>
</dbReference>
<dbReference type="PANTHER" id="PTHR30118:SF15">
    <property type="entry name" value="TRANSCRIPTIONAL REGULATORY PROTEIN"/>
    <property type="match status" value="1"/>
</dbReference>
<dbReference type="EMBL" id="LN868938">
    <property type="protein sequence ID" value="CRY74651.1"/>
    <property type="molecule type" value="Genomic_DNA"/>
</dbReference>
<comment type="similarity">
    <text evidence="1">Belongs to the LysR transcriptional regulatory family.</text>
</comment>
<dbReference type="GO" id="GO:0003677">
    <property type="term" value="F:DNA binding"/>
    <property type="evidence" value="ECO:0007669"/>
    <property type="project" value="UniProtKB-KW"/>
</dbReference>
<dbReference type="InterPro" id="IPR036388">
    <property type="entry name" value="WH-like_DNA-bd_sf"/>
</dbReference>
<evidence type="ECO:0000256" key="4">
    <source>
        <dbReference type="ARBA" id="ARBA00023163"/>
    </source>
</evidence>
<evidence type="ECO:0000256" key="2">
    <source>
        <dbReference type="ARBA" id="ARBA00023015"/>
    </source>
</evidence>
<dbReference type="Proteomes" id="UP000057820">
    <property type="component" value="Chromosome 1"/>
</dbReference>
<dbReference type="Pfam" id="PF00126">
    <property type="entry name" value="HTH_1"/>
    <property type="match status" value="1"/>
</dbReference>
<evidence type="ECO:0000259" key="5">
    <source>
        <dbReference type="PROSITE" id="PS50931"/>
    </source>
</evidence>
<dbReference type="Gene3D" id="1.10.10.10">
    <property type="entry name" value="Winged helix-like DNA-binding domain superfamily/Winged helix DNA-binding domain"/>
    <property type="match status" value="1"/>
</dbReference>
<evidence type="ECO:0000256" key="3">
    <source>
        <dbReference type="ARBA" id="ARBA00023125"/>
    </source>
</evidence>
<dbReference type="Gene3D" id="3.40.190.10">
    <property type="entry name" value="Periplasmic binding protein-like II"/>
    <property type="match status" value="2"/>
</dbReference>
<organism evidence="6 7">
    <name type="scientific">Nocardia farcinica</name>
    <dbReference type="NCBI Taxonomy" id="37329"/>
    <lineage>
        <taxon>Bacteria</taxon>
        <taxon>Bacillati</taxon>
        <taxon>Actinomycetota</taxon>
        <taxon>Actinomycetes</taxon>
        <taxon>Mycobacteriales</taxon>
        <taxon>Nocardiaceae</taxon>
        <taxon>Nocardia</taxon>
    </lineage>
</organism>
<dbReference type="InterPro" id="IPR005119">
    <property type="entry name" value="LysR_subst-bd"/>
</dbReference>
<dbReference type="InterPro" id="IPR050389">
    <property type="entry name" value="LysR-type_TF"/>
</dbReference>
<evidence type="ECO:0000313" key="6">
    <source>
        <dbReference type="EMBL" id="CRY74651.1"/>
    </source>
</evidence>
<dbReference type="PANTHER" id="PTHR30118">
    <property type="entry name" value="HTH-TYPE TRANSCRIPTIONAL REGULATOR LEUO-RELATED"/>
    <property type="match status" value="1"/>
</dbReference>
<dbReference type="Pfam" id="PF03466">
    <property type="entry name" value="LysR_substrate"/>
    <property type="match status" value="1"/>
</dbReference>
<evidence type="ECO:0000313" key="7">
    <source>
        <dbReference type="Proteomes" id="UP000057820"/>
    </source>
</evidence>
<protein>
    <submittedName>
        <fullName evidence="6">Nodulation protein D 2</fullName>
    </submittedName>
</protein>
<sequence>MAEPDTPGRSGVDPRLAHLDLPQLHALHALLTERSVTGAAARLQRSQPTLSSALARLRRHFRDELLTRSGNRYVLTPFAEQLHPLAAVAVAAVERVFGAEAEFDPSRTHREFSIVSSDHGISVAGGPLMARLTRAAPHARVRFIPVTTEAISREDDFYRTIDGVFMPHGYLDLPRAIDLYTDRWVCVVAADNARVGERLTMADLRALPWVATFVDPLGRAPAWRQMELLGVVPRVCAVTESFLALPQLIRGTEAIALLQERVAKLVASGPDFRVLDCPFDAVPLVEAFWWHPMHDGDPGHAWLRGILADLDLQA</sequence>
<dbReference type="RefSeq" id="WP_060590599.1">
    <property type="nucleotide sequence ID" value="NZ_CP031418.1"/>
</dbReference>
<gene>
    <name evidence="6" type="primary">nodD2_2</name>
    <name evidence="6" type="ORF">ERS450000_00813</name>
</gene>
<dbReference type="InterPro" id="IPR000847">
    <property type="entry name" value="LysR_HTH_N"/>
</dbReference>
<dbReference type="SUPFAM" id="SSF53850">
    <property type="entry name" value="Periplasmic binding protein-like II"/>
    <property type="match status" value="1"/>
</dbReference>
<proteinExistence type="inferred from homology"/>
<dbReference type="InterPro" id="IPR036390">
    <property type="entry name" value="WH_DNA-bd_sf"/>
</dbReference>
<dbReference type="AlphaFoldDB" id="A0A0H5NX72"/>
<dbReference type="KEGG" id="nfr:ERS450000_00813"/>
<feature type="domain" description="HTH lysR-type" evidence="5">
    <location>
        <begin position="19"/>
        <end position="76"/>
    </location>
</feature>
<evidence type="ECO:0000256" key="1">
    <source>
        <dbReference type="ARBA" id="ARBA00009437"/>
    </source>
</evidence>